<evidence type="ECO:0000313" key="3">
    <source>
        <dbReference type="Proteomes" id="UP001500121"/>
    </source>
</evidence>
<dbReference type="RefSeq" id="WP_345481971.1">
    <property type="nucleotide sequence ID" value="NZ_BAABLP010000006.1"/>
</dbReference>
<accession>A0ABP8ZDM1</accession>
<protein>
    <recommendedName>
        <fullName evidence="1">DUF6630 domain-containing protein</fullName>
    </recommendedName>
</protein>
<dbReference type="EMBL" id="BAABLP010000006">
    <property type="protein sequence ID" value="GAA4753874.1"/>
    <property type="molecule type" value="Genomic_DNA"/>
</dbReference>
<evidence type="ECO:0000259" key="1">
    <source>
        <dbReference type="Pfam" id="PF20335"/>
    </source>
</evidence>
<dbReference type="InterPro" id="IPR046582">
    <property type="entry name" value="DUF6630"/>
</dbReference>
<dbReference type="Pfam" id="PF20335">
    <property type="entry name" value="DUF6630"/>
    <property type="match status" value="1"/>
</dbReference>
<gene>
    <name evidence="2" type="ORF">GCM10025783_28500</name>
</gene>
<comment type="caution">
    <text evidence="2">The sequence shown here is derived from an EMBL/GenBank/DDBJ whole genome shotgun (WGS) entry which is preliminary data.</text>
</comment>
<organism evidence="2 3">
    <name type="scientific">Amnibacterium soli</name>
    <dbReference type="NCBI Taxonomy" id="1282736"/>
    <lineage>
        <taxon>Bacteria</taxon>
        <taxon>Bacillati</taxon>
        <taxon>Actinomycetota</taxon>
        <taxon>Actinomycetes</taxon>
        <taxon>Micrococcales</taxon>
        <taxon>Microbacteriaceae</taxon>
        <taxon>Amnibacterium</taxon>
    </lineage>
</organism>
<evidence type="ECO:0000313" key="2">
    <source>
        <dbReference type="EMBL" id="GAA4753874.1"/>
    </source>
</evidence>
<feature type="domain" description="DUF6630" evidence="1">
    <location>
        <begin position="7"/>
        <end position="138"/>
    </location>
</feature>
<name>A0ABP8ZDM1_9MICO</name>
<reference evidence="3" key="1">
    <citation type="journal article" date="2019" name="Int. J. Syst. Evol. Microbiol.">
        <title>The Global Catalogue of Microorganisms (GCM) 10K type strain sequencing project: providing services to taxonomists for standard genome sequencing and annotation.</title>
        <authorList>
            <consortium name="The Broad Institute Genomics Platform"/>
            <consortium name="The Broad Institute Genome Sequencing Center for Infectious Disease"/>
            <person name="Wu L."/>
            <person name="Ma J."/>
        </authorList>
    </citation>
    <scope>NUCLEOTIDE SEQUENCE [LARGE SCALE GENOMIC DNA]</scope>
    <source>
        <strain evidence="3">JCM 19015</strain>
    </source>
</reference>
<sequence length="142" mass="15070">MTDAGEWQRLCALLDDDESVREAVEEALEAGDDPWEALLDGLDEAGALAYLQTEDTGMELSDALVQLPRVFKLQPDLGEVTDTDELDDATAAADRILSAGGLRTLRLVEEDDAWPVVVVPASAVEQIQGLIGALGHQAVVGG</sequence>
<proteinExistence type="predicted"/>
<keyword evidence="3" id="KW-1185">Reference proteome</keyword>
<dbReference type="Proteomes" id="UP001500121">
    <property type="component" value="Unassembled WGS sequence"/>
</dbReference>